<dbReference type="Proteomes" id="UP000823674">
    <property type="component" value="Chromosome A05"/>
</dbReference>
<organism evidence="2 3">
    <name type="scientific">Brassica rapa subsp. trilocularis</name>
    <dbReference type="NCBI Taxonomy" id="1813537"/>
    <lineage>
        <taxon>Eukaryota</taxon>
        <taxon>Viridiplantae</taxon>
        <taxon>Streptophyta</taxon>
        <taxon>Embryophyta</taxon>
        <taxon>Tracheophyta</taxon>
        <taxon>Spermatophyta</taxon>
        <taxon>Magnoliopsida</taxon>
        <taxon>eudicotyledons</taxon>
        <taxon>Gunneridae</taxon>
        <taxon>Pentapetalae</taxon>
        <taxon>rosids</taxon>
        <taxon>malvids</taxon>
        <taxon>Brassicales</taxon>
        <taxon>Brassicaceae</taxon>
        <taxon>Brassiceae</taxon>
        <taxon>Brassica</taxon>
    </lineage>
</organism>
<reference evidence="2 3" key="1">
    <citation type="submission" date="2021-03" db="EMBL/GenBank/DDBJ databases">
        <authorList>
            <person name="King G.J."/>
            <person name="Bancroft I."/>
            <person name="Baten A."/>
            <person name="Bloomfield J."/>
            <person name="Borpatragohain P."/>
            <person name="He Z."/>
            <person name="Irish N."/>
            <person name="Irwin J."/>
            <person name="Liu K."/>
            <person name="Mauleon R.P."/>
            <person name="Moore J."/>
            <person name="Morris R."/>
            <person name="Ostergaard L."/>
            <person name="Wang B."/>
            <person name="Wells R."/>
        </authorList>
    </citation>
    <scope>NUCLEOTIDE SEQUENCE [LARGE SCALE GENOMIC DNA]</scope>
    <source>
        <strain evidence="2">R-o-18</strain>
        <tissue evidence="2">Leaf</tissue>
    </source>
</reference>
<keyword evidence="3" id="KW-1185">Reference proteome</keyword>
<gene>
    <name evidence="2" type="primary">A05p034250.1_BraROA</name>
    <name evidence="2" type="ORF">IGI04_019662</name>
</gene>
<evidence type="ECO:0000313" key="2">
    <source>
        <dbReference type="EMBL" id="KAG5397848.1"/>
    </source>
</evidence>
<comment type="caution">
    <text evidence="2">The sequence shown here is derived from an EMBL/GenBank/DDBJ whole genome shotgun (WGS) entry which is preliminary data.</text>
</comment>
<sequence>MDFDTSIFLIRRHRHLFSGFHLIVSLSLCFTCFVNEFLVCLGFLSSFAVASYERWYFRSEDVETRATFLVSFDDDHTPSGKIDYVWFWCEYGSSMNLPFDDPLTNLCSPRTPHVSSHSTYRNDQRVSFGSGKSPWFHYGKGEVRRFCLESMLVSLEIGVKRILLSAGVEESNHLMYDLFQGMTLSALSWGEHDTISMSYVSDFAKLECSSFSAHVAQFLQVMKSHIVKLQHCFIHV</sequence>
<dbReference type="EMBL" id="JADBGQ010000005">
    <property type="protein sequence ID" value="KAG5397848.1"/>
    <property type="molecule type" value="Genomic_DNA"/>
</dbReference>
<feature type="transmembrane region" description="Helical" evidence="1">
    <location>
        <begin position="20"/>
        <end position="49"/>
    </location>
</feature>
<keyword evidence="1" id="KW-0472">Membrane</keyword>
<protein>
    <submittedName>
        <fullName evidence="2">Uncharacterized protein</fullName>
    </submittedName>
</protein>
<evidence type="ECO:0000313" key="3">
    <source>
        <dbReference type="Proteomes" id="UP000823674"/>
    </source>
</evidence>
<accession>A0ABQ7MGH1</accession>
<keyword evidence="1" id="KW-0812">Transmembrane</keyword>
<proteinExistence type="predicted"/>
<keyword evidence="1" id="KW-1133">Transmembrane helix</keyword>
<evidence type="ECO:0000256" key="1">
    <source>
        <dbReference type="SAM" id="Phobius"/>
    </source>
</evidence>
<name>A0ABQ7MGH1_BRACM</name>